<keyword evidence="2" id="KW-1185">Reference proteome</keyword>
<organism evidence="1 2">
    <name type="scientific">Patulibacter medicamentivorans</name>
    <dbReference type="NCBI Taxonomy" id="1097667"/>
    <lineage>
        <taxon>Bacteria</taxon>
        <taxon>Bacillati</taxon>
        <taxon>Actinomycetota</taxon>
        <taxon>Thermoleophilia</taxon>
        <taxon>Solirubrobacterales</taxon>
        <taxon>Patulibacteraceae</taxon>
        <taxon>Patulibacter</taxon>
    </lineage>
</organism>
<sequence length="62" mass="6700">MRDWGLVAATRARTEPPTWVVTGRDPSAAARAARELRERSLAGHFAVAFDVGRPLSLPAGTR</sequence>
<protein>
    <submittedName>
        <fullName evidence="1">Uncharacterized protein</fullName>
    </submittedName>
</protein>
<name>H0DZQ1_9ACTN</name>
<reference evidence="1 2" key="1">
    <citation type="journal article" date="2013" name="Biodegradation">
        <title>Quantitative proteomic analysis of ibuprofen-degrading Patulibacter sp. strain I11.</title>
        <authorList>
            <person name="Almeida B."/>
            <person name="Kjeldal H."/>
            <person name="Lolas I."/>
            <person name="Knudsen A.D."/>
            <person name="Carvalho G."/>
            <person name="Nielsen K.L."/>
            <person name="Barreto Crespo M.T."/>
            <person name="Stensballe A."/>
            <person name="Nielsen J.L."/>
        </authorList>
    </citation>
    <scope>NUCLEOTIDE SEQUENCE [LARGE SCALE GENOMIC DNA]</scope>
    <source>
        <strain evidence="1 2">I11</strain>
    </source>
</reference>
<gene>
    <name evidence="1" type="ORF">PAI11_00060</name>
</gene>
<evidence type="ECO:0000313" key="2">
    <source>
        <dbReference type="Proteomes" id="UP000005143"/>
    </source>
</evidence>
<dbReference type="AlphaFoldDB" id="H0DZQ1"/>
<accession>H0DZQ1</accession>
<proteinExistence type="predicted"/>
<comment type="caution">
    <text evidence="1">The sequence shown here is derived from an EMBL/GenBank/DDBJ whole genome shotgun (WGS) entry which is preliminary data.</text>
</comment>
<dbReference type="Proteomes" id="UP000005143">
    <property type="component" value="Unassembled WGS sequence"/>
</dbReference>
<dbReference type="EMBL" id="AGUD01000003">
    <property type="protein sequence ID" value="EHN13005.1"/>
    <property type="molecule type" value="Genomic_DNA"/>
</dbReference>
<evidence type="ECO:0000313" key="1">
    <source>
        <dbReference type="EMBL" id="EHN13005.1"/>
    </source>
</evidence>